<feature type="compositionally biased region" description="Low complexity" evidence="1">
    <location>
        <begin position="276"/>
        <end position="292"/>
    </location>
</feature>
<comment type="caution">
    <text evidence="2">The sequence shown here is derived from an EMBL/GenBank/DDBJ whole genome shotgun (WGS) entry which is preliminary data.</text>
</comment>
<feature type="region of interest" description="Disordered" evidence="1">
    <location>
        <begin position="544"/>
        <end position="584"/>
    </location>
</feature>
<name>A0AAD5VNA2_9AGAR</name>
<feature type="region of interest" description="Disordered" evidence="1">
    <location>
        <begin position="256"/>
        <end position="471"/>
    </location>
</feature>
<dbReference type="Proteomes" id="UP001213000">
    <property type="component" value="Unassembled WGS sequence"/>
</dbReference>
<feature type="compositionally biased region" description="Polar residues" evidence="1">
    <location>
        <begin position="150"/>
        <end position="169"/>
    </location>
</feature>
<evidence type="ECO:0000256" key="1">
    <source>
        <dbReference type="SAM" id="MobiDB-lite"/>
    </source>
</evidence>
<keyword evidence="3" id="KW-1185">Reference proteome</keyword>
<feature type="compositionally biased region" description="Polar residues" evidence="1">
    <location>
        <begin position="367"/>
        <end position="399"/>
    </location>
</feature>
<accession>A0AAD5VNA2</accession>
<dbReference type="EMBL" id="JANIEX010000607">
    <property type="protein sequence ID" value="KAJ3565029.1"/>
    <property type="molecule type" value="Genomic_DNA"/>
</dbReference>
<feature type="compositionally biased region" description="Polar residues" evidence="1">
    <location>
        <begin position="306"/>
        <end position="328"/>
    </location>
</feature>
<feature type="compositionally biased region" description="Polar residues" evidence="1">
    <location>
        <begin position="62"/>
        <end position="104"/>
    </location>
</feature>
<feature type="compositionally biased region" description="Low complexity" evidence="1">
    <location>
        <begin position="208"/>
        <end position="241"/>
    </location>
</feature>
<feature type="compositionally biased region" description="Polar residues" evidence="1">
    <location>
        <begin position="415"/>
        <end position="424"/>
    </location>
</feature>
<dbReference type="AlphaFoldDB" id="A0AAD5VNA2"/>
<gene>
    <name evidence="2" type="ORF">NP233_g7902</name>
</gene>
<proteinExistence type="predicted"/>
<sequence>MFNPRQYGVAQPSSAAKPIHREDLQCNELTGVVRRSALPPKIAPTGPNTGRRRIHYGHGRGSTNTLPLSGPTTNVANTSTLSLLPVGSGSNTSSQGGPSNSYGSESRLPINAPHDRLAPSTQSRASSRLPRSSVTVLQDQDMRSVKRQKTVSTPSKGENPFSTFVQSQALCLRSGGPRLGSQSAPSADPGPFPSAVAATTGCIDPIRSSISYSQSMPSSGLSIQTTTAPPLSSTNNSPSSLSRHDLSMALISPSPISSEKAAEPTRTGLTPQIKPLTFTSTLRPSSTLSSATVPLTTNDEPHPNIAQPSKTSSEQSSPVHQTPPSASLKSFPHLAKEQTRVHPSPSRSLVTSQSTQVMKSRGRASGNIHSRTLHNRVSQCSLPLNSSAWSDEPSSVPGNPQQPPTLARHLKRPFTKQTQTNTRPFNRGRVQRPTALKLSSSRPQPIPIPTPTSRPKHRAPSSDSAAVPTPTAGHCTPPIAPAAMLHWTSRSSHELRNQTPMIFATSPETTAEVITLKPNGVISTSPSVPLTSQTAPYIPKPTLIKREESETGSLSFKVKPDEPNTEGLKPAPFPKPSPSWKSPQLKIGSRISSFQPDPSIKREDSDFALPSPIKAEPTEAPSYITLLQSQDDDKQRVAPVEIKREKPEVLDSTLPQRKLVTQSCSFYPIPNNCRKSVPGYKENRVAFFRKEYRKLQKLGLRKEEVVFRDDGLAIEWSSPVPVWSDTLRPEVNAPPLDR</sequence>
<evidence type="ECO:0000313" key="2">
    <source>
        <dbReference type="EMBL" id="KAJ3565029.1"/>
    </source>
</evidence>
<feature type="region of interest" description="Disordered" evidence="1">
    <location>
        <begin position="1"/>
        <end position="20"/>
    </location>
</feature>
<feature type="region of interest" description="Disordered" evidence="1">
    <location>
        <begin position="38"/>
        <end position="242"/>
    </location>
</feature>
<organism evidence="2 3">
    <name type="scientific">Leucocoprinus birnbaumii</name>
    <dbReference type="NCBI Taxonomy" id="56174"/>
    <lineage>
        <taxon>Eukaryota</taxon>
        <taxon>Fungi</taxon>
        <taxon>Dikarya</taxon>
        <taxon>Basidiomycota</taxon>
        <taxon>Agaricomycotina</taxon>
        <taxon>Agaricomycetes</taxon>
        <taxon>Agaricomycetidae</taxon>
        <taxon>Agaricales</taxon>
        <taxon>Agaricineae</taxon>
        <taxon>Agaricaceae</taxon>
        <taxon>Leucocoprinus</taxon>
    </lineage>
</organism>
<reference evidence="2" key="1">
    <citation type="submission" date="2022-07" db="EMBL/GenBank/DDBJ databases">
        <title>Genome Sequence of Leucocoprinus birnbaumii.</title>
        <authorList>
            <person name="Buettner E."/>
        </authorList>
    </citation>
    <scope>NUCLEOTIDE SEQUENCE</scope>
    <source>
        <strain evidence="2">VT141</strain>
    </source>
</reference>
<evidence type="ECO:0000313" key="3">
    <source>
        <dbReference type="Proteomes" id="UP001213000"/>
    </source>
</evidence>
<protein>
    <submittedName>
        <fullName evidence="2">Uncharacterized protein</fullName>
    </submittedName>
</protein>
<feature type="compositionally biased region" description="Polar residues" evidence="1">
    <location>
        <begin position="119"/>
        <end position="138"/>
    </location>
</feature>
<feature type="compositionally biased region" description="Polar residues" evidence="1">
    <location>
        <begin position="345"/>
        <end position="358"/>
    </location>
</feature>